<evidence type="ECO:0000256" key="2">
    <source>
        <dbReference type="SAM" id="SignalP"/>
    </source>
</evidence>
<evidence type="ECO:0000313" key="4">
    <source>
        <dbReference type="EMBL" id="CAL4758928.1"/>
    </source>
</evidence>
<sequence length="401" mass="42436">MKGSRTLTHYQSRCCLIAVSLVAVLAASIVSYPAQAEESGMKGKLRVYIGSYTRGQSEGIYVSELDLESGQLSAPRLAAEAVNPSFVAIHPDGAHLYAVGEIDDFEGKKTGGVSAFEIVDDGTLKLINQQSSGGGGPCHLIVDNSGQCVLVANYGGGSVACLPITKDGSLKEASTFIQHEGSSVNPQRQAGPHAHSINVDAANRIAVAADLGLDKVMIYRLDPEAGKLVPNDPPSVSVPPGGGPRHFVFHPNGKFAYTNNEMTSTVTAMEYDADNGELSPIQTTSTLPASYKEEGNSTAEVRVHPNGRFLYVSNRGHNSIAIFAIDPSTGKLSPVGHESTRGAIPRNFNLDPSGRYLLAANQNTDNVVVFRVDANTGKLEATGSEIEVGNPVCIRFLEIDE</sequence>
<evidence type="ECO:0000313" key="5">
    <source>
        <dbReference type="Proteomes" id="UP001152797"/>
    </source>
</evidence>
<dbReference type="OrthoDB" id="9972196at2759"/>
<dbReference type="EMBL" id="CAMXCT020000001">
    <property type="protein sequence ID" value="CAL1124991.1"/>
    <property type="molecule type" value="Genomic_DNA"/>
</dbReference>
<comment type="caution">
    <text evidence="3">The sequence shown here is derived from an EMBL/GenBank/DDBJ whole genome shotgun (WGS) entry which is preliminary data.</text>
</comment>
<evidence type="ECO:0000313" key="3">
    <source>
        <dbReference type="EMBL" id="CAI3971616.1"/>
    </source>
</evidence>
<dbReference type="GO" id="GO:0005829">
    <property type="term" value="C:cytosol"/>
    <property type="evidence" value="ECO:0007669"/>
    <property type="project" value="TreeGrafter"/>
</dbReference>
<accession>A0A9P1FD68</accession>
<reference evidence="4 5" key="2">
    <citation type="submission" date="2024-05" db="EMBL/GenBank/DDBJ databases">
        <authorList>
            <person name="Chen Y."/>
            <person name="Shah S."/>
            <person name="Dougan E. K."/>
            <person name="Thang M."/>
            <person name="Chan C."/>
        </authorList>
    </citation>
    <scope>NUCLEOTIDE SEQUENCE [LARGE SCALE GENOMIC DNA]</scope>
</reference>
<organism evidence="3">
    <name type="scientific">Cladocopium goreaui</name>
    <dbReference type="NCBI Taxonomy" id="2562237"/>
    <lineage>
        <taxon>Eukaryota</taxon>
        <taxon>Sar</taxon>
        <taxon>Alveolata</taxon>
        <taxon>Dinophyceae</taxon>
        <taxon>Suessiales</taxon>
        <taxon>Symbiodiniaceae</taxon>
        <taxon>Cladocopium</taxon>
    </lineage>
</organism>
<feature type="signal peptide" evidence="2">
    <location>
        <begin position="1"/>
        <end position="36"/>
    </location>
</feature>
<dbReference type="PANTHER" id="PTHR30344">
    <property type="entry name" value="6-PHOSPHOGLUCONOLACTONASE-RELATED"/>
    <property type="match status" value="1"/>
</dbReference>
<dbReference type="InterPro" id="IPR015943">
    <property type="entry name" value="WD40/YVTN_repeat-like_dom_sf"/>
</dbReference>
<protein>
    <submittedName>
        <fullName evidence="4">6-phosphogluconolactonase</fullName>
    </submittedName>
</protein>
<dbReference type="FunFam" id="2.130.10.10:FF:000306">
    <property type="entry name" value="3-carboxymuconate cyclase"/>
    <property type="match status" value="1"/>
</dbReference>
<keyword evidence="5" id="KW-1185">Reference proteome</keyword>
<dbReference type="GO" id="GO:0017057">
    <property type="term" value="F:6-phosphogluconolactonase activity"/>
    <property type="evidence" value="ECO:0007669"/>
    <property type="project" value="TreeGrafter"/>
</dbReference>
<evidence type="ECO:0000256" key="1">
    <source>
        <dbReference type="ARBA" id="ARBA00005564"/>
    </source>
</evidence>
<dbReference type="InterPro" id="IPR019405">
    <property type="entry name" value="Lactonase_7-beta_prop"/>
</dbReference>
<proteinExistence type="inferred from homology"/>
<dbReference type="SUPFAM" id="SSF51004">
    <property type="entry name" value="C-terminal (heme d1) domain of cytochrome cd1-nitrite reductase"/>
    <property type="match status" value="1"/>
</dbReference>
<dbReference type="PANTHER" id="PTHR30344:SF1">
    <property type="entry name" value="6-PHOSPHOGLUCONOLACTONASE"/>
    <property type="match status" value="1"/>
</dbReference>
<dbReference type="InterPro" id="IPR011048">
    <property type="entry name" value="Haem_d1_sf"/>
</dbReference>
<dbReference type="Gene3D" id="2.130.10.10">
    <property type="entry name" value="YVTN repeat-like/Quinoprotein amine dehydrogenase"/>
    <property type="match status" value="1"/>
</dbReference>
<dbReference type="AlphaFoldDB" id="A0A9P1FD68"/>
<dbReference type="Pfam" id="PF10282">
    <property type="entry name" value="Lactonase"/>
    <property type="match status" value="1"/>
</dbReference>
<dbReference type="EMBL" id="CAMXCT010000001">
    <property type="protein sequence ID" value="CAI3971616.1"/>
    <property type="molecule type" value="Genomic_DNA"/>
</dbReference>
<dbReference type="EMBL" id="CAMXCT030000001">
    <property type="protein sequence ID" value="CAL4758928.1"/>
    <property type="molecule type" value="Genomic_DNA"/>
</dbReference>
<feature type="chain" id="PRO_5043271927" evidence="2">
    <location>
        <begin position="37"/>
        <end position="401"/>
    </location>
</feature>
<gene>
    <name evidence="3" type="ORF">C1SCF055_LOCUS206</name>
</gene>
<comment type="similarity">
    <text evidence="1">Belongs to the cycloisomerase 2 family.</text>
</comment>
<dbReference type="InterPro" id="IPR050282">
    <property type="entry name" value="Cycloisomerase_2"/>
</dbReference>
<reference evidence="3" key="1">
    <citation type="submission" date="2022-10" db="EMBL/GenBank/DDBJ databases">
        <authorList>
            <person name="Chen Y."/>
            <person name="Dougan E. K."/>
            <person name="Chan C."/>
            <person name="Rhodes N."/>
            <person name="Thang M."/>
        </authorList>
    </citation>
    <scope>NUCLEOTIDE SEQUENCE</scope>
</reference>
<keyword evidence="2" id="KW-0732">Signal</keyword>
<name>A0A9P1FD68_9DINO</name>
<dbReference type="Proteomes" id="UP001152797">
    <property type="component" value="Unassembled WGS sequence"/>
</dbReference>